<accession>A0ABP9VFK8</accession>
<keyword evidence="2" id="KW-1185">Reference proteome</keyword>
<evidence type="ECO:0000313" key="1">
    <source>
        <dbReference type="EMBL" id="GAA5504014.1"/>
    </source>
</evidence>
<dbReference type="EMBL" id="BAABRN010000080">
    <property type="protein sequence ID" value="GAA5504014.1"/>
    <property type="molecule type" value="Genomic_DNA"/>
</dbReference>
<dbReference type="PANTHER" id="PTHR37310:SF1">
    <property type="entry name" value="CYTOPLASMIC PROTEIN"/>
    <property type="match status" value="1"/>
</dbReference>
<dbReference type="RefSeq" id="WP_353543979.1">
    <property type="nucleotide sequence ID" value="NZ_BAABRN010000080.1"/>
</dbReference>
<reference evidence="1 2" key="1">
    <citation type="submission" date="2024-02" db="EMBL/GenBank/DDBJ databases">
        <title>Deinococcus xinjiangensis NBRC 107630.</title>
        <authorList>
            <person name="Ichikawa N."/>
            <person name="Katano-Makiyama Y."/>
            <person name="Hidaka K."/>
        </authorList>
    </citation>
    <scope>NUCLEOTIDE SEQUENCE [LARGE SCALE GENOMIC DNA]</scope>
    <source>
        <strain evidence="1 2">NBRC 107630</strain>
    </source>
</reference>
<evidence type="ECO:0000313" key="2">
    <source>
        <dbReference type="Proteomes" id="UP001458946"/>
    </source>
</evidence>
<proteinExistence type="predicted"/>
<organism evidence="1 2">
    <name type="scientific">Deinococcus xinjiangensis</name>
    <dbReference type="NCBI Taxonomy" id="457454"/>
    <lineage>
        <taxon>Bacteria</taxon>
        <taxon>Thermotogati</taxon>
        <taxon>Deinococcota</taxon>
        <taxon>Deinococci</taxon>
        <taxon>Deinococcales</taxon>
        <taxon>Deinococcaceae</taxon>
        <taxon>Deinococcus</taxon>
    </lineage>
</organism>
<dbReference type="CDD" id="cd08026">
    <property type="entry name" value="DUF326"/>
    <property type="match status" value="1"/>
</dbReference>
<protein>
    <submittedName>
        <fullName evidence="1">Cysteine-rich protein YhjQ</fullName>
    </submittedName>
</protein>
<dbReference type="Proteomes" id="UP001458946">
    <property type="component" value="Unassembled WGS sequence"/>
</dbReference>
<dbReference type="InterPro" id="IPR044543">
    <property type="entry name" value="YHJQ-like"/>
</dbReference>
<dbReference type="Gene3D" id="1.20.1270.360">
    <property type="match status" value="1"/>
</dbReference>
<dbReference type="InterPro" id="IPR005560">
    <property type="entry name" value="Csp_YhjQ"/>
</dbReference>
<dbReference type="Pfam" id="PF03860">
    <property type="entry name" value="Csp"/>
    <property type="match status" value="1"/>
</dbReference>
<sequence length="116" mass="12595">MTTKQPNLQHIEACIAACLACVQACEHCASACLAEEDIDMLRECIRNDHDCADICALTARLLMRGSHLYGEACRLCAEACAACATECEKHAAHHDHCRLCAEACRACEKACRELAA</sequence>
<gene>
    <name evidence="1" type="primary">yhjQ_2</name>
    <name evidence="1" type="ORF">Dxin01_03782</name>
</gene>
<name>A0ABP9VFK8_9DEIO</name>
<comment type="caution">
    <text evidence="1">The sequence shown here is derived from an EMBL/GenBank/DDBJ whole genome shotgun (WGS) entry which is preliminary data.</text>
</comment>
<dbReference type="PANTHER" id="PTHR37310">
    <property type="entry name" value="CYTOPLASMIC PROTEIN-RELATED"/>
    <property type="match status" value="1"/>
</dbReference>